<dbReference type="GO" id="GO:0018580">
    <property type="term" value="F:nitronate monooxygenase activity"/>
    <property type="evidence" value="ECO:0007669"/>
    <property type="project" value="InterPro"/>
</dbReference>
<dbReference type="OrthoDB" id="9778912at2"/>
<dbReference type="Proteomes" id="UP000315471">
    <property type="component" value="Unassembled WGS sequence"/>
</dbReference>
<keyword evidence="5" id="KW-1185">Reference proteome</keyword>
<evidence type="ECO:0000256" key="1">
    <source>
        <dbReference type="ARBA" id="ARBA00022630"/>
    </source>
</evidence>
<keyword evidence="4" id="KW-0503">Monooxygenase</keyword>
<gene>
    <name evidence="4" type="ORF">Q31b_26130</name>
</gene>
<evidence type="ECO:0000256" key="3">
    <source>
        <dbReference type="ARBA" id="ARBA00023002"/>
    </source>
</evidence>
<keyword evidence="3" id="KW-0560">Oxidoreductase</keyword>
<keyword evidence="2" id="KW-0288">FMN</keyword>
<dbReference type="CDD" id="cd04730">
    <property type="entry name" value="NPD_like"/>
    <property type="match status" value="1"/>
</dbReference>
<dbReference type="PANTHER" id="PTHR32332:SF33">
    <property type="entry name" value="NITRONATE MONOOXYGENASE DOMAIN-CONTAINING PROTEIN"/>
    <property type="match status" value="1"/>
</dbReference>
<dbReference type="InterPro" id="IPR004136">
    <property type="entry name" value="NMO"/>
</dbReference>
<dbReference type="AlphaFoldDB" id="A0A5C6DY39"/>
<dbReference type="RefSeq" id="WP_146600039.1">
    <property type="nucleotide sequence ID" value="NZ_SJPY01000004.1"/>
</dbReference>
<dbReference type="InterPro" id="IPR013785">
    <property type="entry name" value="Aldolase_TIM"/>
</dbReference>
<dbReference type="SUPFAM" id="SSF51412">
    <property type="entry name" value="Inosine monophosphate dehydrogenase (IMPDH)"/>
    <property type="match status" value="1"/>
</dbReference>
<accession>A0A5C6DY39</accession>
<protein>
    <submittedName>
        <fullName evidence="4">Nitronate monooxygenase</fullName>
    </submittedName>
</protein>
<name>A0A5C6DY39_9BACT</name>
<dbReference type="PANTHER" id="PTHR32332">
    <property type="entry name" value="2-NITROPROPANE DIOXYGENASE"/>
    <property type="match status" value="1"/>
</dbReference>
<proteinExistence type="predicted"/>
<evidence type="ECO:0000313" key="5">
    <source>
        <dbReference type="Proteomes" id="UP000315471"/>
    </source>
</evidence>
<dbReference type="Gene3D" id="3.20.20.70">
    <property type="entry name" value="Aldolase class I"/>
    <property type="match status" value="2"/>
</dbReference>
<dbReference type="Pfam" id="PF03060">
    <property type="entry name" value="NMO"/>
    <property type="match status" value="1"/>
</dbReference>
<evidence type="ECO:0000256" key="2">
    <source>
        <dbReference type="ARBA" id="ARBA00022643"/>
    </source>
</evidence>
<sequence>MSSTASRPEPTIIQGGMGVAVSDWRLARAVSKTGQMGVVSGTALDTVLVRRLQLGDEGGHMRRALAEFPYPEMADRILQKYYVEGGKAEGVPLVGTMVIPMEPTQQQFELVVVANFVEVYLAKEGHDGLVGINFLEKIQLPTLPSAYGAMLAGVDYVLMGAGIPKAIPGILDRLSEGKDVELPIHILGADRDDNFVTRFDPVKFTAGEVPWLSRPKFLAIVASATLASMLAKKASGYVDGFIVEGPTAGGHNAPPRGAKQTNERGEPLYGVRDVVDLSAIAALGRPFWLAGSYGSPEQVSKALDQGATGVQVGTAFAFCEESGFSGDIKDVVFDLVKNGEPDVVTDAEASPTGFPFKVLQVEGSMSDKTVYENRTRVCDLGFLRQGYKKEDGTIGWRCPSEKIAAFTYKGGDEEDTQGRKCVCNGLLTNIGLGQRRKNGKHELPLVTCGNDVVSIKRFLKTPEATSYSAADVIEFLLAGISLPAVAAH</sequence>
<evidence type="ECO:0000313" key="4">
    <source>
        <dbReference type="EMBL" id="TWU41174.1"/>
    </source>
</evidence>
<organism evidence="4 5">
    <name type="scientific">Novipirellula aureliae</name>
    <dbReference type="NCBI Taxonomy" id="2527966"/>
    <lineage>
        <taxon>Bacteria</taxon>
        <taxon>Pseudomonadati</taxon>
        <taxon>Planctomycetota</taxon>
        <taxon>Planctomycetia</taxon>
        <taxon>Pirellulales</taxon>
        <taxon>Pirellulaceae</taxon>
        <taxon>Novipirellula</taxon>
    </lineage>
</organism>
<keyword evidence="1" id="KW-0285">Flavoprotein</keyword>
<comment type="caution">
    <text evidence="4">The sequence shown here is derived from an EMBL/GenBank/DDBJ whole genome shotgun (WGS) entry which is preliminary data.</text>
</comment>
<dbReference type="EMBL" id="SJPY01000004">
    <property type="protein sequence ID" value="TWU41174.1"/>
    <property type="molecule type" value="Genomic_DNA"/>
</dbReference>
<reference evidence="4 5" key="1">
    <citation type="submission" date="2019-02" db="EMBL/GenBank/DDBJ databases">
        <title>Deep-cultivation of Planctomycetes and their phenomic and genomic characterization uncovers novel biology.</title>
        <authorList>
            <person name="Wiegand S."/>
            <person name="Jogler M."/>
            <person name="Boedeker C."/>
            <person name="Pinto D."/>
            <person name="Vollmers J."/>
            <person name="Rivas-Marin E."/>
            <person name="Kohn T."/>
            <person name="Peeters S.H."/>
            <person name="Heuer A."/>
            <person name="Rast P."/>
            <person name="Oberbeckmann S."/>
            <person name="Bunk B."/>
            <person name="Jeske O."/>
            <person name="Meyerdierks A."/>
            <person name="Storesund J.E."/>
            <person name="Kallscheuer N."/>
            <person name="Luecker S."/>
            <person name="Lage O.M."/>
            <person name="Pohl T."/>
            <person name="Merkel B.J."/>
            <person name="Hornburger P."/>
            <person name="Mueller R.-W."/>
            <person name="Bruemmer F."/>
            <person name="Labrenz M."/>
            <person name="Spormann A.M."/>
            <person name="Op Den Camp H."/>
            <person name="Overmann J."/>
            <person name="Amann R."/>
            <person name="Jetten M.S.M."/>
            <person name="Mascher T."/>
            <person name="Medema M.H."/>
            <person name="Devos D.P."/>
            <person name="Kaster A.-K."/>
            <person name="Ovreas L."/>
            <person name="Rohde M."/>
            <person name="Galperin M.Y."/>
            <person name="Jogler C."/>
        </authorList>
    </citation>
    <scope>NUCLEOTIDE SEQUENCE [LARGE SCALE GENOMIC DNA]</scope>
    <source>
        <strain evidence="4 5">Q31b</strain>
    </source>
</reference>